<dbReference type="Gene3D" id="1.20.1270.210">
    <property type="match status" value="1"/>
</dbReference>
<protein>
    <submittedName>
        <fullName evidence="3">HK97 family phage portal protein</fullName>
    </submittedName>
</protein>
<reference evidence="3 4" key="1">
    <citation type="submission" date="2020-07" db="EMBL/GenBank/DDBJ databases">
        <title>Sequencing the genomes of 1000 actinobacteria strains.</title>
        <authorList>
            <person name="Klenk H.-P."/>
        </authorList>
    </citation>
    <scope>NUCLEOTIDE SEQUENCE [LARGE SCALE GENOMIC DNA]</scope>
    <source>
        <strain evidence="3 4">DSM 24482</strain>
    </source>
</reference>
<evidence type="ECO:0000256" key="1">
    <source>
        <dbReference type="SAM" id="MobiDB-lite"/>
    </source>
</evidence>
<feature type="compositionally biased region" description="Polar residues" evidence="1">
    <location>
        <begin position="381"/>
        <end position="392"/>
    </location>
</feature>
<feature type="region of interest" description="Disordered" evidence="1">
    <location>
        <begin position="355"/>
        <end position="392"/>
    </location>
</feature>
<keyword evidence="5" id="KW-1185">Reference proteome</keyword>
<evidence type="ECO:0000313" key="2">
    <source>
        <dbReference type="EMBL" id="GIG33013.1"/>
    </source>
</evidence>
<sequence length="392" mass="42602">MSLLRRGAREASLDAYLAARGVGSRAGSSRYGEQSALKHSVVWGAQRLRADLLSLMPVDVYRTLAGVRVEAPKPAALVTPWEIAEDQPMSIGEWVWATQAALDRTGNAVGIVHSRDGHNLPARIEPVHPEHVSFRGKGSTITEYRIAGEIVAAKHLWHERQYTVAGIPWGLSPLAHAALQLSAGMGALQFAVDWFENGAAPAAHLKNSQTTLSPGQAGEIRAQFETQVRNGGTFVSGKDWSYNPIAAKASEAAFIEQQEQSDVALCRYLGVPADMLDVATGATGSLTYANISQRNLQLLVMNLGGAVKRREEAFARLAPAGYFVKLNRSAVLAMDDKTRAEVVKLRIDSRTLTPDEARDLEDQAPLSEDQYQQFDRLWPARTNQPTTQGGGQ</sequence>
<dbReference type="Proteomes" id="UP000577956">
    <property type="component" value="Unassembled WGS sequence"/>
</dbReference>
<organism evidence="3 4">
    <name type="scientific">Cellulomonas oligotrophica</name>
    <dbReference type="NCBI Taxonomy" id="931536"/>
    <lineage>
        <taxon>Bacteria</taxon>
        <taxon>Bacillati</taxon>
        <taxon>Actinomycetota</taxon>
        <taxon>Actinomycetes</taxon>
        <taxon>Micrococcales</taxon>
        <taxon>Cellulomonadaceae</taxon>
        <taxon>Cellulomonas</taxon>
    </lineage>
</organism>
<dbReference type="Gene3D" id="3.30.1120.70">
    <property type="match status" value="1"/>
</dbReference>
<evidence type="ECO:0000313" key="3">
    <source>
        <dbReference type="EMBL" id="NYD87783.1"/>
    </source>
</evidence>
<dbReference type="Gene3D" id="3.40.140.120">
    <property type="match status" value="1"/>
</dbReference>
<reference evidence="2 5" key="2">
    <citation type="submission" date="2021-01" db="EMBL/GenBank/DDBJ databases">
        <title>Whole genome shotgun sequence of Cellulomonas oligotrophica NBRC 109435.</title>
        <authorList>
            <person name="Komaki H."/>
            <person name="Tamura T."/>
        </authorList>
    </citation>
    <scope>NUCLEOTIDE SEQUENCE [LARGE SCALE GENOMIC DNA]</scope>
    <source>
        <strain evidence="2 5">NBRC 109435</strain>
    </source>
</reference>
<dbReference type="RefSeq" id="WP_140460105.1">
    <property type="nucleotide sequence ID" value="NZ_BAABFI010000010.1"/>
</dbReference>
<evidence type="ECO:0000313" key="5">
    <source>
        <dbReference type="Proteomes" id="UP000618382"/>
    </source>
</evidence>
<accession>A0A7Y9JYF7</accession>
<dbReference type="AlphaFoldDB" id="A0A7Y9JYF7"/>
<dbReference type="InterPro" id="IPR006944">
    <property type="entry name" value="Phage/GTA_portal"/>
</dbReference>
<dbReference type="Pfam" id="PF04860">
    <property type="entry name" value="Phage_portal"/>
    <property type="match status" value="1"/>
</dbReference>
<dbReference type="Proteomes" id="UP000618382">
    <property type="component" value="Unassembled WGS sequence"/>
</dbReference>
<name>A0A7Y9JYF7_9CELL</name>
<dbReference type="EMBL" id="JACCBK010000001">
    <property type="protein sequence ID" value="NYD87783.1"/>
    <property type="molecule type" value="Genomic_DNA"/>
</dbReference>
<gene>
    <name evidence="3" type="ORF">BKA21_003332</name>
    <name evidence="2" type="ORF">Col01nite_21720</name>
</gene>
<proteinExistence type="predicted"/>
<dbReference type="EMBL" id="BONN01000005">
    <property type="protein sequence ID" value="GIG33013.1"/>
    <property type="molecule type" value="Genomic_DNA"/>
</dbReference>
<comment type="caution">
    <text evidence="3">The sequence shown here is derived from an EMBL/GenBank/DDBJ whole genome shotgun (WGS) entry which is preliminary data.</text>
</comment>
<evidence type="ECO:0000313" key="4">
    <source>
        <dbReference type="Proteomes" id="UP000577956"/>
    </source>
</evidence>